<organism evidence="2 3">
    <name type="scientific">Rhodoferax saidenbachensis</name>
    <dbReference type="NCBI Taxonomy" id="1484693"/>
    <lineage>
        <taxon>Bacteria</taxon>
        <taxon>Pseudomonadati</taxon>
        <taxon>Pseudomonadota</taxon>
        <taxon>Betaproteobacteria</taxon>
        <taxon>Burkholderiales</taxon>
        <taxon>Comamonadaceae</taxon>
        <taxon>Rhodoferax</taxon>
    </lineage>
</organism>
<evidence type="ECO:0000256" key="1">
    <source>
        <dbReference type="SAM" id="MobiDB-lite"/>
    </source>
</evidence>
<keyword evidence="2" id="KW-0489">Methyltransferase</keyword>
<comment type="caution">
    <text evidence="2">The sequence shown here is derived from an EMBL/GenBank/DDBJ whole genome shotgun (WGS) entry which is preliminary data.</text>
</comment>
<dbReference type="RefSeq" id="WP_310340635.1">
    <property type="nucleotide sequence ID" value="NZ_JAVDXO010000002.1"/>
</dbReference>
<dbReference type="GO" id="GO:0032259">
    <property type="term" value="P:methylation"/>
    <property type="evidence" value="ECO:0007669"/>
    <property type="project" value="UniProtKB-KW"/>
</dbReference>
<name>A0ABU1ZKI9_9BURK</name>
<keyword evidence="2" id="KW-0808">Transferase</keyword>
<dbReference type="Pfam" id="PF08895">
    <property type="entry name" value="DUF1840"/>
    <property type="match status" value="1"/>
</dbReference>
<evidence type="ECO:0000313" key="3">
    <source>
        <dbReference type="Proteomes" id="UP001268089"/>
    </source>
</evidence>
<dbReference type="EC" id="2.1.1.79" evidence="2"/>
<proteinExistence type="predicted"/>
<reference evidence="2 3" key="1">
    <citation type="submission" date="2023-07" db="EMBL/GenBank/DDBJ databases">
        <title>Sorghum-associated microbial communities from plants grown in Nebraska, USA.</title>
        <authorList>
            <person name="Schachtman D."/>
        </authorList>
    </citation>
    <scope>NUCLEOTIDE SEQUENCE [LARGE SCALE GENOMIC DNA]</scope>
    <source>
        <strain evidence="2 3">BE308</strain>
    </source>
</reference>
<feature type="region of interest" description="Disordered" evidence="1">
    <location>
        <begin position="64"/>
        <end position="85"/>
    </location>
</feature>
<dbReference type="EMBL" id="JAVDXO010000002">
    <property type="protein sequence ID" value="MDR7306067.1"/>
    <property type="molecule type" value="Genomic_DNA"/>
</dbReference>
<protein>
    <submittedName>
        <fullName evidence="2">Cyclopropane-fatty-acyl-phospholipid synthase</fullName>
        <ecNumber evidence="2">2.1.1.79</ecNumber>
    </submittedName>
</protein>
<dbReference type="GO" id="GO:0008825">
    <property type="term" value="F:cyclopropane-fatty-acyl-phospholipid synthase activity"/>
    <property type="evidence" value="ECO:0007669"/>
    <property type="project" value="UniProtKB-EC"/>
</dbReference>
<sequence length="110" mass="12044">MLYKFKSKATSDVIMLEPNGRQILQIWGKFEEGAPAKGILLPEDMPAAKAALEAAIATEEAQRAQTALEAQDRGEDTHAPAGVSLRQRATPLLDMLQRSQKAQKEIVWGT</sequence>
<dbReference type="InterPro" id="IPR014991">
    <property type="entry name" value="DUF1840"/>
</dbReference>
<accession>A0ABU1ZKI9</accession>
<evidence type="ECO:0000313" key="2">
    <source>
        <dbReference type="EMBL" id="MDR7306067.1"/>
    </source>
</evidence>
<keyword evidence="3" id="KW-1185">Reference proteome</keyword>
<gene>
    <name evidence="2" type="ORF">J2X15_001345</name>
</gene>
<dbReference type="Proteomes" id="UP001268089">
    <property type="component" value="Unassembled WGS sequence"/>
</dbReference>